<dbReference type="GeneID" id="28899779"/>
<dbReference type="AlphaFoldDB" id="A0A165JS48"/>
<dbReference type="GO" id="GO:0000166">
    <property type="term" value="F:nucleotide binding"/>
    <property type="evidence" value="ECO:0007669"/>
    <property type="project" value="InterPro"/>
</dbReference>
<evidence type="ECO:0000259" key="1">
    <source>
        <dbReference type="Pfam" id="PF01408"/>
    </source>
</evidence>
<dbReference type="SUPFAM" id="SSF51735">
    <property type="entry name" value="NAD(P)-binding Rossmann-fold domains"/>
    <property type="match status" value="1"/>
</dbReference>
<organism evidence="3 4">
    <name type="scientific">Xylona heveae (strain CBS 132557 / TC161)</name>
    <dbReference type="NCBI Taxonomy" id="1328760"/>
    <lineage>
        <taxon>Eukaryota</taxon>
        <taxon>Fungi</taxon>
        <taxon>Dikarya</taxon>
        <taxon>Ascomycota</taxon>
        <taxon>Pezizomycotina</taxon>
        <taxon>Xylonomycetes</taxon>
        <taxon>Xylonales</taxon>
        <taxon>Xylonaceae</taxon>
        <taxon>Xylona</taxon>
    </lineage>
</organism>
<protein>
    <submittedName>
        <fullName evidence="3">NAD(P)-binding protein</fullName>
    </submittedName>
</protein>
<dbReference type="SUPFAM" id="SSF55347">
    <property type="entry name" value="Glyceraldehyde-3-phosphate dehydrogenase-like, C-terminal domain"/>
    <property type="match status" value="1"/>
</dbReference>
<dbReference type="InterPro" id="IPR004104">
    <property type="entry name" value="Gfo/Idh/MocA-like_OxRdtase_C"/>
</dbReference>
<name>A0A165JS48_XYLHT</name>
<dbReference type="STRING" id="1328760.A0A165JS48"/>
<dbReference type="GO" id="GO:0016491">
    <property type="term" value="F:oxidoreductase activity"/>
    <property type="evidence" value="ECO:0007669"/>
    <property type="project" value="TreeGrafter"/>
</dbReference>
<dbReference type="Pfam" id="PF01408">
    <property type="entry name" value="GFO_IDH_MocA"/>
    <property type="match status" value="1"/>
</dbReference>
<dbReference type="InterPro" id="IPR036291">
    <property type="entry name" value="NAD(P)-bd_dom_sf"/>
</dbReference>
<dbReference type="InParanoid" id="A0A165JS48"/>
<dbReference type="GO" id="GO:0006740">
    <property type="term" value="P:NADPH regeneration"/>
    <property type="evidence" value="ECO:0007669"/>
    <property type="project" value="TreeGrafter"/>
</dbReference>
<evidence type="ECO:0000313" key="4">
    <source>
        <dbReference type="Proteomes" id="UP000076632"/>
    </source>
</evidence>
<evidence type="ECO:0000313" key="3">
    <source>
        <dbReference type="EMBL" id="KZF26558.1"/>
    </source>
</evidence>
<gene>
    <name evidence="3" type="ORF">L228DRAFT_264939</name>
</gene>
<accession>A0A165JS48</accession>
<dbReference type="InterPro" id="IPR000683">
    <property type="entry name" value="Gfo/Idh/MocA-like_OxRdtase_N"/>
</dbReference>
<dbReference type="PANTHER" id="PTHR42840">
    <property type="entry name" value="NAD(P)-BINDING ROSSMANN-FOLD SUPERFAMILY PROTEIN-RELATED"/>
    <property type="match status" value="1"/>
</dbReference>
<dbReference type="OrthoDB" id="64915at2759"/>
<evidence type="ECO:0000259" key="2">
    <source>
        <dbReference type="Pfam" id="PF02894"/>
    </source>
</evidence>
<feature type="domain" description="Gfo/Idh/MocA-like oxidoreductase N-terminal" evidence="1">
    <location>
        <begin position="3"/>
        <end position="123"/>
    </location>
</feature>
<dbReference type="Pfam" id="PF02894">
    <property type="entry name" value="GFO_IDH_MocA_C"/>
    <property type="match status" value="1"/>
</dbReference>
<feature type="domain" description="Gfo/Idh/MocA-like oxidoreductase C-terminal" evidence="2">
    <location>
        <begin position="203"/>
        <end position="363"/>
    </location>
</feature>
<dbReference type="Gene3D" id="3.30.360.10">
    <property type="entry name" value="Dihydrodipicolinate Reductase, domain 2"/>
    <property type="match status" value="1"/>
</dbReference>
<dbReference type="RefSeq" id="XP_018192113.1">
    <property type="nucleotide sequence ID" value="XM_018334642.1"/>
</dbReference>
<sequence>MAVNVALIGSGIFAREQHLPAITASSNITLKAIYSRTLASAQNVASGAETPVDLYSEDGDPSRNYVNLLSRADIHAVIIALPITHQPEYIRLALLNGKHVLSEKPVAKDVASARELIKWYHSAMDTFKVTWSVAENYRYIESFLYAAQAVKELGRVLGFRVKVHNFVKPGTKYFGIPSLLFLLLMYSFTKYFCDPPYANNYMIEETAWRKTPEYQGGFLLDGGVHFVAGTRLLLSEENAIMRVSAFSAQLQPHLPPVDTLDAVLRTKTGVTGTWSVSFGTSLTGNQYTVACDNGTVTAGRGYVVVTRDGKEERKEFPNEGSGVKQEVHAWATGILEGKQDPRQTPHEALRDLEILEKMLRSGESAGTPQDIIL</sequence>
<dbReference type="PANTHER" id="PTHR42840:SF5">
    <property type="entry name" value="NAD(P)-BINDING ROSSMANN-FOLD SUPERFAMILY PROTEIN"/>
    <property type="match status" value="1"/>
</dbReference>
<dbReference type="FunCoup" id="A0A165JS48">
    <property type="interactions" value="258"/>
</dbReference>
<dbReference type="Gene3D" id="3.40.50.720">
    <property type="entry name" value="NAD(P)-binding Rossmann-like Domain"/>
    <property type="match status" value="1"/>
</dbReference>
<dbReference type="GO" id="GO:0005737">
    <property type="term" value="C:cytoplasm"/>
    <property type="evidence" value="ECO:0007669"/>
    <property type="project" value="TreeGrafter"/>
</dbReference>
<dbReference type="EMBL" id="KV407454">
    <property type="protein sequence ID" value="KZF26558.1"/>
    <property type="molecule type" value="Genomic_DNA"/>
</dbReference>
<proteinExistence type="predicted"/>
<dbReference type="OMA" id="IWVGMDE"/>
<reference evidence="3 4" key="1">
    <citation type="journal article" date="2016" name="Fungal Biol.">
        <title>The genome of Xylona heveae provides a window into fungal endophytism.</title>
        <authorList>
            <person name="Gazis R."/>
            <person name="Kuo A."/>
            <person name="Riley R."/>
            <person name="LaButti K."/>
            <person name="Lipzen A."/>
            <person name="Lin J."/>
            <person name="Amirebrahimi M."/>
            <person name="Hesse C.N."/>
            <person name="Spatafora J.W."/>
            <person name="Henrissat B."/>
            <person name="Hainaut M."/>
            <person name="Grigoriev I.V."/>
            <person name="Hibbett D.S."/>
        </authorList>
    </citation>
    <scope>NUCLEOTIDE SEQUENCE [LARGE SCALE GENOMIC DNA]</scope>
    <source>
        <strain evidence="3 4">TC161</strain>
    </source>
</reference>
<dbReference type="Proteomes" id="UP000076632">
    <property type="component" value="Unassembled WGS sequence"/>
</dbReference>
<keyword evidence="4" id="KW-1185">Reference proteome</keyword>